<keyword evidence="3" id="KW-1185">Reference proteome</keyword>
<protein>
    <submittedName>
        <fullName evidence="2">Uncharacterized protein</fullName>
    </submittedName>
</protein>
<reference evidence="2 3" key="1">
    <citation type="submission" date="2018-07" db="EMBL/GenBank/DDBJ databases">
        <title>Complete genome sequencing of Ornithinimicrobium sp. AMA3305.</title>
        <authorList>
            <person name="Bae J.-W."/>
        </authorList>
    </citation>
    <scope>NUCLEOTIDE SEQUENCE [LARGE SCALE GENOMIC DNA]</scope>
    <source>
        <strain evidence="2 3">AMA3305</strain>
    </source>
</reference>
<feature type="compositionally biased region" description="Basic residues" evidence="1">
    <location>
        <begin position="97"/>
        <end position="107"/>
    </location>
</feature>
<proteinExistence type="predicted"/>
<dbReference type="OrthoDB" id="9758182at2"/>
<evidence type="ECO:0000313" key="3">
    <source>
        <dbReference type="Proteomes" id="UP000253790"/>
    </source>
</evidence>
<dbReference type="Proteomes" id="UP000253790">
    <property type="component" value="Chromosome"/>
</dbReference>
<evidence type="ECO:0000313" key="2">
    <source>
        <dbReference type="EMBL" id="AXH95081.1"/>
    </source>
</evidence>
<evidence type="ECO:0000256" key="1">
    <source>
        <dbReference type="SAM" id="MobiDB-lite"/>
    </source>
</evidence>
<sequence>MLKVAQSCGVEHPSLVSGKMVDILLGTRQHTPLWQVAGYDDPSWGMPSAAQQAQISGIMTGAPQGGSAPVSGTSRAGRPGHVPTHAPGHEAAQAPVRVRRRLPILPG</sequence>
<gene>
    <name evidence="2" type="ORF">DV701_01935</name>
</gene>
<dbReference type="EMBL" id="CP031229">
    <property type="protein sequence ID" value="AXH95081.1"/>
    <property type="molecule type" value="Genomic_DNA"/>
</dbReference>
<feature type="region of interest" description="Disordered" evidence="1">
    <location>
        <begin position="59"/>
        <end position="107"/>
    </location>
</feature>
<organism evidence="2 3">
    <name type="scientific">Ornithinimicrobium avium</name>
    <dbReference type="NCBI Taxonomy" id="2283195"/>
    <lineage>
        <taxon>Bacteria</taxon>
        <taxon>Bacillati</taxon>
        <taxon>Actinomycetota</taxon>
        <taxon>Actinomycetes</taxon>
        <taxon>Micrococcales</taxon>
        <taxon>Ornithinimicrobiaceae</taxon>
        <taxon>Ornithinimicrobium</taxon>
    </lineage>
</organism>
<name>A0A345NJ73_9MICO</name>
<dbReference type="AlphaFoldDB" id="A0A345NJ73"/>
<dbReference type="RefSeq" id="WP_114926846.1">
    <property type="nucleotide sequence ID" value="NZ_CP031229.1"/>
</dbReference>
<accession>A0A345NJ73</accession>
<dbReference type="KEGG" id="orn:DV701_01935"/>